<dbReference type="GO" id="GO:0003677">
    <property type="term" value="F:DNA binding"/>
    <property type="evidence" value="ECO:0007669"/>
    <property type="project" value="InterPro"/>
</dbReference>
<comment type="similarity">
    <text evidence="1">Belongs to the sigma-70 factor family. ECF subfamily.</text>
</comment>
<dbReference type="EMBL" id="WSQA01000002">
    <property type="protein sequence ID" value="MVZ61196.1"/>
    <property type="molecule type" value="Genomic_DNA"/>
</dbReference>
<keyword evidence="7" id="KW-1185">Reference proteome</keyword>
<dbReference type="PANTHER" id="PTHR43133">
    <property type="entry name" value="RNA POLYMERASE ECF-TYPE SIGMA FACTO"/>
    <property type="match status" value="1"/>
</dbReference>
<dbReference type="InterPro" id="IPR013325">
    <property type="entry name" value="RNA_pol_sigma_r2"/>
</dbReference>
<evidence type="ECO:0000256" key="3">
    <source>
        <dbReference type="ARBA" id="ARBA00023082"/>
    </source>
</evidence>
<proteinExistence type="inferred from homology"/>
<evidence type="ECO:0000256" key="4">
    <source>
        <dbReference type="ARBA" id="ARBA00023163"/>
    </source>
</evidence>
<dbReference type="InterPro" id="IPR014284">
    <property type="entry name" value="RNA_pol_sigma-70_dom"/>
</dbReference>
<dbReference type="GO" id="GO:0006352">
    <property type="term" value="P:DNA-templated transcription initiation"/>
    <property type="evidence" value="ECO:0007669"/>
    <property type="project" value="InterPro"/>
</dbReference>
<dbReference type="Gene3D" id="1.10.10.10">
    <property type="entry name" value="Winged helix-like DNA-binding domain superfamily/Winged helix DNA-binding domain"/>
    <property type="match status" value="1"/>
</dbReference>
<dbReference type="AlphaFoldDB" id="A0A6N8KVS6"/>
<dbReference type="NCBIfam" id="TIGR02985">
    <property type="entry name" value="Sig70_bacteroi1"/>
    <property type="match status" value="1"/>
</dbReference>
<name>A0A6N8KVS6_9SPHI</name>
<dbReference type="NCBIfam" id="TIGR02937">
    <property type="entry name" value="sigma70-ECF"/>
    <property type="match status" value="1"/>
</dbReference>
<dbReference type="InterPro" id="IPR039425">
    <property type="entry name" value="RNA_pol_sigma-70-like"/>
</dbReference>
<dbReference type="InterPro" id="IPR013249">
    <property type="entry name" value="RNA_pol_sigma70_r4_t2"/>
</dbReference>
<organism evidence="6 7">
    <name type="scientific">Sphingobacterium humi</name>
    <dbReference type="NCBI Taxonomy" id="1796905"/>
    <lineage>
        <taxon>Bacteria</taxon>
        <taxon>Pseudomonadati</taxon>
        <taxon>Bacteroidota</taxon>
        <taxon>Sphingobacteriia</taxon>
        <taxon>Sphingobacteriales</taxon>
        <taxon>Sphingobacteriaceae</taxon>
        <taxon>Sphingobacterium</taxon>
    </lineage>
</organism>
<keyword evidence="2" id="KW-0805">Transcription regulation</keyword>
<comment type="caution">
    <text evidence="6">The sequence shown here is derived from an EMBL/GenBank/DDBJ whole genome shotgun (WGS) entry which is preliminary data.</text>
</comment>
<sequence>MIEYDLSFEKQTLEVLEHNPNLAFTLIYDKYSKDLLHFVLSKVGDKKVSEDILQNVFSDFWSNKHKINKSIYGYLINSLKYQIFNYFRSEKVKAKYLIHLSVYLDEINKITPHKYLEAKEVMEHIEKLMEQLPKQCRRIFVMSRFEHKSNEEIALELNISKRTVENYITQALAFIRKKNISAYIALTFTV</sequence>
<dbReference type="InterPro" id="IPR036388">
    <property type="entry name" value="WH-like_DNA-bd_sf"/>
</dbReference>
<evidence type="ECO:0000256" key="2">
    <source>
        <dbReference type="ARBA" id="ARBA00023015"/>
    </source>
</evidence>
<dbReference type="SUPFAM" id="SSF88946">
    <property type="entry name" value="Sigma2 domain of RNA polymerase sigma factors"/>
    <property type="match status" value="1"/>
</dbReference>
<keyword evidence="4" id="KW-0804">Transcription</keyword>
<gene>
    <name evidence="6" type="ORF">GQF63_04100</name>
</gene>
<protein>
    <submittedName>
        <fullName evidence="6">RNA polymerase sigma-70 factor</fullName>
    </submittedName>
</protein>
<keyword evidence="3" id="KW-0731">Sigma factor</keyword>
<dbReference type="OrthoDB" id="764619at2"/>
<evidence type="ECO:0000313" key="7">
    <source>
        <dbReference type="Proteomes" id="UP000435036"/>
    </source>
</evidence>
<reference evidence="6 7" key="1">
    <citation type="submission" date="2019-12" db="EMBL/GenBank/DDBJ databases">
        <authorList>
            <person name="Dong K."/>
        </authorList>
    </citation>
    <scope>NUCLEOTIDE SEQUENCE [LARGE SCALE GENOMIC DNA]</scope>
    <source>
        <strain evidence="6 7">JCM 31225</strain>
    </source>
</reference>
<evidence type="ECO:0000313" key="6">
    <source>
        <dbReference type="EMBL" id="MVZ61196.1"/>
    </source>
</evidence>
<dbReference type="GO" id="GO:0016987">
    <property type="term" value="F:sigma factor activity"/>
    <property type="evidence" value="ECO:0007669"/>
    <property type="project" value="UniProtKB-KW"/>
</dbReference>
<dbReference type="InterPro" id="IPR013324">
    <property type="entry name" value="RNA_pol_sigma_r3/r4-like"/>
</dbReference>
<dbReference type="RefSeq" id="WP_160367834.1">
    <property type="nucleotide sequence ID" value="NZ_WSQA01000002.1"/>
</dbReference>
<feature type="domain" description="RNA polymerase sigma factor 70 region 4 type 2" evidence="5">
    <location>
        <begin position="125"/>
        <end position="174"/>
    </location>
</feature>
<dbReference type="Proteomes" id="UP000435036">
    <property type="component" value="Unassembled WGS sequence"/>
</dbReference>
<evidence type="ECO:0000259" key="5">
    <source>
        <dbReference type="Pfam" id="PF08281"/>
    </source>
</evidence>
<accession>A0A6N8KVS6</accession>
<dbReference type="Gene3D" id="1.10.1740.10">
    <property type="match status" value="1"/>
</dbReference>
<dbReference type="Pfam" id="PF08281">
    <property type="entry name" value="Sigma70_r4_2"/>
    <property type="match status" value="1"/>
</dbReference>
<evidence type="ECO:0000256" key="1">
    <source>
        <dbReference type="ARBA" id="ARBA00010641"/>
    </source>
</evidence>
<dbReference type="PANTHER" id="PTHR43133:SF46">
    <property type="entry name" value="RNA POLYMERASE SIGMA-70 FACTOR ECF SUBFAMILY"/>
    <property type="match status" value="1"/>
</dbReference>
<dbReference type="InterPro" id="IPR014327">
    <property type="entry name" value="RNA_pol_sigma70_bacteroid"/>
</dbReference>
<dbReference type="SUPFAM" id="SSF88659">
    <property type="entry name" value="Sigma3 and sigma4 domains of RNA polymerase sigma factors"/>
    <property type="match status" value="1"/>
</dbReference>